<keyword evidence="2" id="KW-1185">Reference proteome</keyword>
<sequence>MCELDWDNMGVKVDGRHLHHLRFADNIVLITSSTNQPEPMLTEFHETCNMWMQSSAERRQDDIHEERMGF</sequence>
<organism evidence="1 2">
    <name type="scientific">Necator americanus</name>
    <name type="common">Human hookworm</name>
    <dbReference type="NCBI Taxonomy" id="51031"/>
    <lineage>
        <taxon>Eukaryota</taxon>
        <taxon>Metazoa</taxon>
        <taxon>Ecdysozoa</taxon>
        <taxon>Nematoda</taxon>
        <taxon>Chromadorea</taxon>
        <taxon>Rhabditida</taxon>
        <taxon>Rhabditina</taxon>
        <taxon>Rhabditomorpha</taxon>
        <taxon>Strongyloidea</taxon>
        <taxon>Ancylostomatidae</taxon>
        <taxon>Bunostominae</taxon>
        <taxon>Necator</taxon>
    </lineage>
</organism>
<evidence type="ECO:0008006" key="3">
    <source>
        <dbReference type="Google" id="ProtNLM"/>
    </source>
</evidence>
<evidence type="ECO:0000313" key="1">
    <source>
        <dbReference type="EMBL" id="KAK6763333.1"/>
    </source>
</evidence>
<dbReference type="EMBL" id="JAVFWL010000006">
    <property type="protein sequence ID" value="KAK6763333.1"/>
    <property type="molecule type" value="Genomic_DNA"/>
</dbReference>
<comment type="caution">
    <text evidence="1">The sequence shown here is derived from an EMBL/GenBank/DDBJ whole genome shotgun (WGS) entry which is preliminary data.</text>
</comment>
<name>A0ABR1EL51_NECAM</name>
<reference evidence="1 2" key="1">
    <citation type="submission" date="2023-08" db="EMBL/GenBank/DDBJ databases">
        <title>A Necator americanus chromosomal reference genome.</title>
        <authorList>
            <person name="Ilik V."/>
            <person name="Petrzelkova K.J."/>
            <person name="Pardy F."/>
            <person name="Fuh T."/>
            <person name="Niatou-Singa F.S."/>
            <person name="Gouil Q."/>
            <person name="Baker L."/>
            <person name="Ritchie M.E."/>
            <person name="Jex A.R."/>
            <person name="Gazzola D."/>
            <person name="Li H."/>
            <person name="Toshio Fujiwara R."/>
            <person name="Zhan B."/>
            <person name="Aroian R.V."/>
            <person name="Pafco B."/>
            <person name="Schwarz E.M."/>
        </authorList>
    </citation>
    <scope>NUCLEOTIDE SEQUENCE [LARGE SCALE GENOMIC DNA]</scope>
    <source>
        <strain evidence="1 2">Aroian</strain>
        <tissue evidence="1">Whole animal</tissue>
    </source>
</reference>
<dbReference type="Proteomes" id="UP001303046">
    <property type="component" value="Unassembled WGS sequence"/>
</dbReference>
<accession>A0ABR1EL51</accession>
<evidence type="ECO:0000313" key="2">
    <source>
        <dbReference type="Proteomes" id="UP001303046"/>
    </source>
</evidence>
<protein>
    <recommendedName>
        <fullName evidence="3">Reverse transcriptase domain-containing protein</fullName>
    </recommendedName>
</protein>
<proteinExistence type="predicted"/>
<gene>
    <name evidence="1" type="primary">Necator_chrX.g24038</name>
    <name evidence="1" type="ORF">RB195_023873</name>
</gene>